<dbReference type="AlphaFoldDB" id="Q7UQS4"/>
<organism evidence="2 3">
    <name type="scientific">Rhodopirellula baltica (strain DSM 10527 / NCIMB 13988 / SH1)</name>
    <dbReference type="NCBI Taxonomy" id="243090"/>
    <lineage>
        <taxon>Bacteria</taxon>
        <taxon>Pseudomonadati</taxon>
        <taxon>Planctomycetota</taxon>
        <taxon>Planctomycetia</taxon>
        <taxon>Pirellulales</taxon>
        <taxon>Pirellulaceae</taxon>
        <taxon>Rhodopirellula</taxon>
    </lineage>
</organism>
<accession>Q7UQS4</accession>
<dbReference type="EnsemblBacteria" id="CAD74623">
    <property type="protein sequence ID" value="CAD74623"/>
    <property type="gene ID" value="RB6131"/>
</dbReference>
<gene>
    <name evidence="2" type="ordered locus">RB6131</name>
</gene>
<protein>
    <submittedName>
        <fullName evidence="2">Uncharacterized protein</fullName>
    </submittedName>
</protein>
<feature type="region of interest" description="Disordered" evidence="1">
    <location>
        <begin position="14"/>
        <end position="35"/>
    </location>
</feature>
<proteinExistence type="predicted"/>
<keyword evidence="3" id="KW-1185">Reference proteome</keyword>
<evidence type="ECO:0000313" key="2">
    <source>
        <dbReference type="EMBL" id="CAD74623.1"/>
    </source>
</evidence>
<dbReference type="HOGENOM" id="CLU_2275254_0_0_0"/>
<dbReference type="InParanoid" id="Q7UQS4"/>
<reference evidence="2 3" key="1">
    <citation type="journal article" date="2003" name="Proc. Natl. Acad. Sci. U.S.A.">
        <title>Complete genome sequence of the marine planctomycete Pirellula sp. strain 1.</title>
        <authorList>
            <person name="Gloeckner F.O."/>
            <person name="Kube M."/>
            <person name="Bauer M."/>
            <person name="Teeling H."/>
            <person name="Lombardot T."/>
            <person name="Ludwig W."/>
            <person name="Gade D."/>
            <person name="Beck A."/>
            <person name="Borzym K."/>
            <person name="Heitmann K."/>
            <person name="Rabus R."/>
            <person name="Schlesner H."/>
            <person name="Amann R."/>
            <person name="Reinhardt R."/>
        </authorList>
    </citation>
    <scope>NUCLEOTIDE SEQUENCE [LARGE SCALE GENOMIC DNA]</scope>
    <source>
        <strain evidence="3">DSM 10527 / NCIMB 13988 / SH1</strain>
    </source>
</reference>
<name>Q7UQS4_RHOBA</name>
<evidence type="ECO:0000313" key="3">
    <source>
        <dbReference type="Proteomes" id="UP000001025"/>
    </source>
</evidence>
<evidence type="ECO:0000256" key="1">
    <source>
        <dbReference type="SAM" id="MobiDB-lite"/>
    </source>
</evidence>
<dbReference type="EMBL" id="BX294143">
    <property type="protein sequence ID" value="CAD74623.1"/>
    <property type="molecule type" value="Genomic_DNA"/>
</dbReference>
<dbReference type="Proteomes" id="UP000001025">
    <property type="component" value="Chromosome"/>
</dbReference>
<dbReference type="KEGG" id="rba:RB6131"/>
<sequence length="102" mass="12361">MGFGRRRCCRRYRGRHDRRRQQGRQFAAKSGKDLHRQLREGVGTRGEMLGCVGWQVHRNSRRKDAGRDSEKPCADHSVYFWKLQFPRKNRFKRLVTRQEFRL</sequence>